<dbReference type="SMART" id="SM00490">
    <property type="entry name" value="HELICc"/>
    <property type="match status" value="1"/>
</dbReference>
<dbReference type="PROSITE" id="PS00039">
    <property type="entry name" value="DEAD_ATP_HELICASE"/>
    <property type="match status" value="1"/>
</dbReference>
<dbReference type="PROSITE" id="PS51194">
    <property type="entry name" value="HELICASE_CTER"/>
    <property type="match status" value="1"/>
</dbReference>
<accession>A0A6P1Y2C3</accession>
<dbReference type="InterPro" id="IPR044742">
    <property type="entry name" value="DEAD/DEAH_RhlB"/>
</dbReference>
<dbReference type="Pfam" id="PF00270">
    <property type="entry name" value="DEAD"/>
    <property type="match status" value="1"/>
</dbReference>
<dbReference type="AlphaFoldDB" id="A0A6P1Y2C3"/>
<feature type="compositionally biased region" description="Polar residues" evidence="8">
    <location>
        <begin position="569"/>
        <end position="579"/>
    </location>
</feature>
<gene>
    <name evidence="12" type="ORF">GWP43_11450</name>
</gene>
<evidence type="ECO:0000256" key="7">
    <source>
        <dbReference type="RuleBase" id="RU000492"/>
    </source>
</evidence>
<dbReference type="SMART" id="SM00487">
    <property type="entry name" value="DEXDc"/>
    <property type="match status" value="1"/>
</dbReference>
<comment type="similarity">
    <text evidence="5 7">Belongs to the DEAD box helicase family.</text>
</comment>
<feature type="short sequence motif" description="Q motif" evidence="6">
    <location>
        <begin position="1"/>
        <end position="29"/>
    </location>
</feature>
<dbReference type="GO" id="GO:0003676">
    <property type="term" value="F:nucleic acid binding"/>
    <property type="evidence" value="ECO:0007669"/>
    <property type="project" value="InterPro"/>
</dbReference>
<proteinExistence type="inferred from homology"/>
<keyword evidence="1 7" id="KW-0547">Nucleotide-binding</keyword>
<feature type="region of interest" description="Disordered" evidence="8">
    <location>
        <begin position="476"/>
        <end position="595"/>
    </location>
</feature>
<evidence type="ECO:0000256" key="5">
    <source>
        <dbReference type="ARBA" id="ARBA00038437"/>
    </source>
</evidence>
<keyword evidence="2 7" id="KW-0378">Hydrolase</keyword>
<evidence type="ECO:0000259" key="10">
    <source>
        <dbReference type="PROSITE" id="PS51194"/>
    </source>
</evidence>
<dbReference type="GO" id="GO:0005524">
    <property type="term" value="F:ATP binding"/>
    <property type="evidence" value="ECO:0007669"/>
    <property type="project" value="UniProtKB-KW"/>
</dbReference>
<feature type="compositionally biased region" description="Basic and acidic residues" evidence="8">
    <location>
        <begin position="407"/>
        <end position="421"/>
    </location>
</feature>
<dbReference type="Pfam" id="PF00271">
    <property type="entry name" value="Helicase_C"/>
    <property type="match status" value="1"/>
</dbReference>
<feature type="compositionally biased region" description="Basic and acidic residues" evidence="8">
    <location>
        <begin position="492"/>
        <end position="508"/>
    </location>
</feature>
<dbReference type="PANTHER" id="PTHR47959">
    <property type="entry name" value="ATP-DEPENDENT RNA HELICASE RHLE-RELATED"/>
    <property type="match status" value="1"/>
</dbReference>
<dbReference type="RefSeq" id="WP_162664261.1">
    <property type="nucleotide sequence ID" value="NZ_CP048020.1"/>
</dbReference>
<dbReference type="InterPro" id="IPR001650">
    <property type="entry name" value="Helicase_C-like"/>
</dbReference>
<keyword evidence="3 7" id="KW-0347">Helicase</keyword>
<feature type="compositionally biased region" description="Basic and acidic residues" evidence="8">
    <location>
        <begin position="552"/>
        <end position="562"/>
    </location>
</feature>
<dbReference type="EMBL" id="CP048020">
    <property type="protein sequence ID" value="QHX43957.1"/>
    <property type="molecule type" value="Genomic_DNA"/>
</dbReference>
<evidence type="ECO:0000256" key="6">
    <source>
        <dbReference type="PROSITE-ProRule" id="PRU00552"/>
    </source>
</evidence>
<evidence type="ECO:0000256" key="3">
    <source>
        <dbReference type="ARBA" id="ARBA00022806"/>
    </source>
</evidence>
<dbReference type="CDD" id="cd18787">
    <property type="entry name" value="SF2_C_DEAD"/>
    <property type="match status" value="1"/>
</dbReference>
<evidence type="ECO:0000259" key="9">
    <source>
        <dbReference type="PROSITE" id="PS51192"/>
    </source>
</evidence>
<dbReference type="InterPro" id="IPR011545">
    <property type="entry name" value="DEAD/DEAH_box_helicase_dom"/>
</dbReference>
<evidence type="ECO:0000259" key="11">
    <source>
        <dbReference type="PROSITE" id="PS51195"/>
    </source>
</evidence>
<feature type="domain" description="Helicase C-terminal" evidence="10">
    <location>
        <begin position="217"/>
        <end position="377"/>
    </location>
</feature>
<evidence type="ECO:0000313" key="12">
    <source>
        <dbReference type="EMBL" id="QHX43957.1"/>
    </source>
</evidence>
<evidence type="ECO:0000256" key="1">
    <source>
        <dbReference type="ARBA" id="ARBA00022741"/>
    </source>
</evidence>
<dbReference type="GO" id="GO:0016787">
    <property type="term" value="F:hydrolase activity"/>
    <property type="evidence" value="ECO:0007669"/>
    <property type="project" value="UniProtKB-KW"/>
</dbReference>
<dbReference type="InterPro" id="IPR050079">
    <property type="entry name" value="DEAD_box_RNA_helicase"/>
</dbReference>
<dbReference type="GO" id="GO:0005829">
    <property type="term" value="C:cytosol"/>
    <property type="evidence" value="ECO:0007669"/>
    <property type="project" value="TreeGrafter"/>
</dbReference>
<name>A0A6P1Y2C3_9SPIR</name>
<feature type="compositionally biased region" description="Basic and acidic residues" evidence="8">
    <location>
        <begin position="442"/>
        <end position="453"/>
    </location>
</feature>
<dbReference type="InterPro" id="IPR000629">
    <property type="entry name" value="RNA-helicase_DEAD-box_CS"/>
</dbReference>
<dbReference type="PANTHER" id="PTHR47959:SF10">
    <property type="entry name" value="ATP-DEPENDENT RNA HELICASE RHLB"/>
    <property type="match status" value="1"/>
</dbReference>
<dbReference type="InterPro" id="IPR027417">
    <property type="entry name" value="P-loop_NTPase"/>
</dbReference>
<keyword evidence="4 7" id="KW-0067">ATP-binding</keyword>
<feature type="domain" description="DEAD-box RNA helicase Q" evidence="11">
    <location>
        <begin position="1"/>
        <end position="29"/>
    </location>
</feature>
<dbReference type="CDD" id="cd00268">
    <property type="entry name" value="DEADc"/>
    <property type="match status" value="1"/>
</dbReference>
<feature type="compositionally biased region" description="Polar residues" evidence="8">
    <location>
        <begin position="536"/>
        <end position="545"/>
    </location>
</feature>
<evidence type="ECO:0000256" key="4">
    <source>
        <dbReference type="ARBA" id="ARBA00022840"/>
    </source>
</evidence>
<dbReference type="KEGG" id="trz:GWP43_11450"/>
<dbReference type="GO" id="GO:0003724">
    <property type="term" value="F:RNA helicase activity"/>
    <property type="evidence" value="ECO:0007669"/>
    <property type="project" value="InterPro"/>
</dbReference>
<dbReference type="PROSITE" id="PS51192">
    <property type="entry name" value="HELICASE_ATP_BIND_1"/>
    <property type="match status" value="1"/>
</dbReference>
<dbReference type="Gene3D" id="3.40.50.300">
    <property type="entry name" value="P-loop containing nucleotide triphosphate hydrolases"/>
    <property type="match status" value="2"/>
</dbReference>
<dbReference type="PROSITE" id="PS51195">
    <property type="entry name" value="Q_MOTIF"/>
    <property type="match status" value="1"/>
</dbReference>
<feature type="domain" description="Helicase ATP-binding" evidence="9">
    <location>
        <begin position="32"/>
        <end position="206"/>
    </location>
</feature>
<sequence>MNFSNCNLDSTLLQGLEEAGYIECTPVQEQVFSAGMDGSDLYVQSQTGTGKTAAYLVTLMQRMLAAGTEDRRPALILVPTRELAVQVEEEALKLGKHTGIRAASFYGGVGYQQQEEALKNGVDLIIGTPGRVIDLEKSKTMKLKNVGFLVVDEADRMFDMGFYPDLRSLLSVLSKAEERQTMLFSATLNTWVKNLAWEYTIDAKEITIDADNVTVDEINQKLFHVAAEQKMSLLLGILRNEKPENAIIFCNTKKTTEIVAKRLRINGYATEFLIGDLPQPKRLHIIDSFKAGKLSCLVATDVAARGIDINDLAMVINYDLPNEAENYVHRIGRTARAGKTGAAYSLCSEQDVYNLPDIEKYIEAKIPVVIPGEEDFEKDRSADQYIRLDRDSFDEERSGGRFGRKLRPGEKLRREERDSRRGAKTAKPASRLADSKRKKKGTQGEDKTDRKSADSLGGLSFEERMAYYKNRYGKKLASQESAALADTNEGTESAKESRNAQPAADKKGKAGAPVNRAKNRQGQPEKKRRKGDKYVPSQTGDTRQGSKQKRRPNQDRMPEQRSRTGKAPVQSSAQAQPVKQKTGIFGMLKKLFTGK</sequence>
<reference evidence="12 13" key="1">
    <citation type="submission" date="2020-01" db="EMBL/GenBank/DDBJ databases">
        <title>Complete genome sequence of a human oral phylogroup 1 Treponema sp. strain ATCC 700766, originally isolated from periodontitis dental plaque.</title>
        <authorList>
            <person name="Chan Y."/>
            <person name="Huo Y.-B."/>
            <person name="Yu X.-L."/>
            <person name="Zeng H."/>
            <person name="Leung W.-K."/>
            <person name="Watt R.M."/>
        </authorList>
    </citation>
    <scope>NUCLEOTIDE SEQUENCE [LARGE SCALE GENOMIC DNA]</scope>
    <source>
        <strain evidence="12 13">OMZ 804</strain>
    </source>
</reference>
<dbReference type="SUPFAM" id="SSF52540">
    <property type="entry name" value="P-loop containing nucleoside triphosphate hydrolases"/>
    <property type="match status" value="1"/>
</dbReference>
<dbReference type="InterPro" id="IPR014014">
    <property type="entry name" value="RNA_helicase_DEAD_Q_motif"/>
</dbReference>
<dbReference type="Proteomes" id="UP000464374">
    <property type="component" value="Chromosome"/>
</dbReference>
<protein>
    <submittedName>
        <fullName evidence="12">DEAD/DEAH box helicase</fullName>
    </submittedName>
</protein>
<evidence type="ECO:0000313" key="13">
    <source>
        <dbReference type="Proteomes" id="UP000464374"/>
    </source>
</evidence>
<dbReference type="InterPro" id="IPR014001">
    <property type="entry name" value="Helicase_ATP-bd"/>
</dbReference>
<feature type="region of interest" description="Disordered" evidence="8">
    <location>
        <begin position="394"/>
        <end position="461"/>
    </location>
</feature>
<evidence type="ECO:0000256" key="8">
    <source>
        <dbReference type="SAM" id="MobiDB-lite"/>
    </source>
</evidence>
<evidence type="ECO:0000256" key="2">
    <source>
        <dbReference type="ARBA" id="ARBA00022801"/>
    </source>
</evidence>
<organism evidence="12 13">
    <name type="scientific">Treponema vincentii</name>
    <dbReference type="NCBI Taxonomy" id="69710"/>
    <lineage>
        <taxon>Bacteria</taxon>
        <taxon>Pseudomonadati</taxon>
        <taxon>Spirochaetota</taxon>
        <taxon>Spirochaetia</taxon>
        <taxon>Spirochaetales</taxon>
        <taxon>Treponemataceae</taxon>
        <taxon>Treponema</taxon>
    </lineage>
</organism>